<keyword evidence="2" id="KW-0805">Transcription regulation</keyword>
<dbReference type="SUPFAM" id="SSF46785">
    <property type="entry name" value="Winged helix' DNA-binding domain"/>
    <property type="match status" value="1"/>
</dbReference>
<comment type="similarity">
    <text evidence="1">Belongs to the LysR transcriptional regulatory family.</text>
</comment>
<proteinExistence type="inferred from homology"/>
<dbReference type="PANTHER" id="PTHR30537">
    <property type="entry name" value="HTH-TYPE TRANSCRIPTIONAL REGULATOR"/>
    <property type="match status" value="1"/>
</dbReference>
<dbReference type="RefSeq" id="WP_081173986.1">
    <property type="nucleotide sequence ID" value="NZ_MSPX01000002.1"/>
</dbReference>
<organism evidence="6 7">
    <name type="scientific">Xaviernesmea rhizosphaerae</name>
    <dbReference type="NCBI Taxonomy" id="1672749"/>
    <lineage>
        <taxon>Bacteria</taxon>
        <taxon>Pseudomonadati</taxon>
        <taxon>Pseudomonadota</taxon>
        <taxon>Alphaproteobacteria</taxon>
        <taxon>Hyphomicrobiales</taxon>
        <taxon>Rhizobiaceae</taxon>
        <taxon>Rhizobium/Agrobacterium group</taxon>
        <taxon>Xaviernesmea</taxon>
    </lineage>
</organism>
<protein>
    <submittedName>
        <fullName evidence="6">LysR family transcriptional regulator</fullName>
    </submittedName>
</protein>
<dbReference type="Gene3D" id="3.40.190.290">
    <property type="match status" value="1"/>
</dbReference>
<gene>
    <name evidence="6" type="ORF">BTR14_03960</name>
</gene>
<comment type="caution">
    <text evidence="6">The sequence shown here is derived from an EMBL/GenBank/DDBJ whole genome shotgun (WGS) entry which is preliminary data.</text>
</comment>
<dbReference type="InterPro" id="IPR036388">
    <property type="entry name" value="WH-like_DNA-bd_sf"/>
</dbReference>
<accession>A0ABX3PHZ3</accession>
<keyword evidence="7" id="KW-1185">Reference proteome</keyword>
<dbReference type="Gene3D" id="1.10.10.10">
    <property type="entry name" value="Winged helix-like DNA-binding domain superfamily/Winged helix DNA-binding domain"/>
    <property type="match status" value="1"/>
</dbReference>
<dbReference type="InterPro" id="IPR000847">
    <property type="entry name" value="LysR_HTH_N"/>
</dbReference>
<keyword evidence="3" id="KW-0238">DNA-binding</keyword>
<dbReference type="PRINTS" id="PR00039">
    <property type="entry name" value="HTHLYSR"/>
</dbReference>
<name>A0ABX3PHZ3_9HYPH</name>
<evidence type="ECO:0000256" key="4">
    <source>
        <dbReference type="ARBA" id="ARBA00023163"/>
    </source>
</evidence>
<evidence type="ECO:0000259" key="5">
    <source>
        <dbReference type="PROSITE" id="PS50931"/>
    </source>
</evidence>
<evidence type="ECO:0000313" key="6">
    <source>
        <dbReference type="EMBL" id="OQP87728.1"/>
    </source>
</evidence>
<dbReference type="SUPFAM" id="SSF53850">
    <property type="entry name" value="Periplasmic binding protein-like II"/>
    <property type="match status" value="1"/>
</dbReference>
<evidence type="ECO:0000256" key="3">
    <source>
        <dbReference type="ARBA" id="ARBA00023125"/>
    </source>
</evidence>
<dbReference type="EMBL" id="MSPX01000002">
    <property type="protein sequence ID" value="OQP87728.1"/>
    <property type="molecule type" value="Genomic_DNA"/>
</dbReference>
<reference evidence="6 7" key="1">
    <citation type="journal article" date="2017" name="Antonie Van Leeuwenhoek">
        <title>Rhizobium rhizosphaerae sp. nov., a novel species isolated from rice rhizosphere.</title>
        <authorList>
            <person name="Zhao J.J."/>
            <person name="Zhang J."/>
            <person name="Zhang R.J."/>
            <person name="Zhang C.W."/>
            <person name="Yin H.Q."/>
            <person name="Zhang X.X."/>
        </authorList>
    </citation>
    <scope>NUCLEOTIDE SEQUENCE [LARGE SCALE GENOMIC DNA]</scope>
    <source>
        <strain evidence="6 7">RD15</strain>
    </source>
</reference>
<evidence type="ECO:0000256" key="1">
    <source>
        <dbReference type="ARBA" id="ARBA00009437"/>
    </source>
</evidence>
<keyword evidence="4" id="KW-0804">Transcription</keyword>
<dbReference type="Pfam" id="PF03466">
    <property type="entry name" value="LysR_substrate"/>
    <property type="match status" value="1"/>
</dbReference>
<sequence>MNPIEPSWDHYRTFLHVLREGSLSAAARTLGLTQPTVGRHIDALEAAAGAPLFLRSATGLTPTDAALTLAPFAEEIAASAAAFLRTAASARGPMAGRVRISASEVMAIEVIPAILAQLAEQHPQLVLELSVSDMVEDLLRHEADVAVRMVAPQQEALVSRALGTLEVGLFAHHRYIARHGLPQTEADLADHRVIGFDRNSAFLQAVRRRVPILDQLSFALRTDSNLAQLSAVRAGFGIGACQVRLAERDPDLRRVLGEHFSFPLPTYLVMHENLRSVPRCRAVFDALAEGLSVYIAGRTAGAREGLEAGR</sequence>
<dbReference type="InterPro" id="IPR058163">
    <property type="entry name" value="LysR-type_TF_proteobact-type"/>
</dbReference>
<dbReference type="Proteomes" id="UP000192652">
    <property type="component" value="Unassembled WGS sequence"/>
</dbReference>
<dbReference type="PANTHER" id="PTHR30537:SF3">
    <property type="entry name" value="TRANSCRIPTIONAL REGULATORY PROTEIN"/>
    <property type="match status" value="1"/>
</dbReference>
<feature type="domain" description="HTH lysR-type" evidence="5">
    <location>
        <begin position="6"/>
        <end position="63"/>
    </location>
</feature>
<dbReference type="InterPro" id="IPR036390">
    <property type="entry name" value="WH_DNA-bd_sf"/>
</dbReference>
<evidence type="ECO:0000256" key="2">
    <source>
        <dbReference type="ARBA" id="ARBA00023015"/>
    </source>
</evidence>
<dbReference type="PROSITE" id="PS50931">
    <property type="entry name" value="HTH_LYSR"/>
    <property type="match status" value="1"/>
</dbReference>
<dbReference type="Pfam" id="PF00126">
    <property type="entry name" value="HTH_1"/>
    <property type="match status" value="1"/>
</dbReference>
<dbReference type="InterPro" id="IPR005119">
    <property type="entry name" value="LysR_subst-bd"/>
</dbReference>
<evidence type="ECO:0000313" key="7">
    <source>
        <dbReference type="Proteomes" id="UP000192652"/>
    </source>
</evidence>